<sequence length="104" mass="11889">MVGKLCLNKVVPRIKIDTLDYTFIDRVVTRRASQAAQRKPVEASYKELVLGHPPSSMVHSGSLRTSPSRDATNHHKANHRERHRQRESLASFPFPTLKKRCQLC</sequence>
<reference evidence="1" key="1">
    <citation type="submission" date="2023-05" db="EMBL/GenBank/DDBJ databases">
        <authorList>
            <consortium name="ELIXIR-Norway"/>
        </authorList>
    </citation>
    <scope>NUCLEOTIDE SEQUENCE</scope>
</reference>
<dbReference type="Proteomes" id="UP001162501">
    <property type="component" value="Chromosome 3"/>
</dbReference>
<name>A0AC59ZHK9_RANTA</name>
<evidence type="ECO:0000313" key="1">
    <source>
        <dbReference type="EMBL" id="CAN0429382.1"/>
    </source>
</evidence>
<dbReference type="EMBL" id="OX596087">
    <property type="protein sequence ID" value="CAN0429382.1"/>
    <property type="molecule type" value="Genomic_DNA"/>
</dbReference>
<accession>A0AC59ZHK9</accession>
<gene>
    <name evidence="1" type="ORF">MRATA1EN22A_LOCUS18613</name>
</gene>
<protein>
    <submittedName>
        <fullName evidence="1">Uncharacterized protein</fullName>
    </submittedName>
</protein>
<evidence type="ECO:0000313" key="2">
    <source>
        <dbReference type="Proteomes" id="UP001162501"/>
    </source>
</evidence>
<proteinExistence type="predicted"/>
<organism evidence="1 2">
    <name type="scientific">Rangifer tarandus platyrhynchus</name>
    <name type="common">Svalbard reindeer</name>
    <dbReference type="NCBI Taxonomy" id="3082113"/>
    <lineage>
        <taxon>Eukaryota</taxon>
        <taxon>Metazoa</taxon>
        <taxon>Chordata</taxon>
        <taxon>Craniata</taxon>
        <taxon>Vertebrata</taxon>
        <taxon>Euteleostomi</taxon>
        <taxon>Mammalia</taxon>
        <taxon>Eutheria</taxon>
        <taxon>Laurasiatheria</taxon>
        <taxon>Artiodactyla</taxon>
        <taxon>Ruminantia</taxon>
        <taxon>Pecora</taxon>
        <taxon>Cervidae</taxon>
        <taxon>Odocoileinae</taxon>
        <taxon>Rangifer</taxon>
    </lineage>
</organism>
<reference evidence="1" key="2">
    <citation type="submission" date="2025-03" db="EMBL/GenBank/DDBJ databases">
        <authorList>
            <consortium name="ELIXIR-Norway"/>
            <consortium name="Elixir Norway"/>
        </authorList>
    </citation>
    <scope>NUCLEOTIDE SEQUENCE</scope>
</reference>